<name>A0A9Q3GFK3_9BASI</name>
<evidence type="ECO:0000313" key="2">
    <source>
        <dbReference type="Proteomes" id="UP000765509"/>
    </source>
</evidence>
<dbReference type="Proteomes" id="UP000765509">
    <property type="component" value="Unassembled WGS sequence"/>
</dbReference>
<proteinExistence type="predicted"/>
<protein>
    <recommendedName>
        <fullName evidence="3">F-box domain-containing protein</fullName>
    </recommendedName>
</protein>
<comment type="caution">
    <text evidence="1">The sequence shown here is derived from an EMBL/GenBank/DDBJ whole genome shotgun (WGS) entry which is preliminary data.</text>
</comment>
<evidence type="ECO:0008006" key="3">
    <source>
        <dbReference type="Google" id="ProtNLM"/>
    </source>
</evidence>
<accession>A0A9Q3GFK3</accession>
<sequence length="187" mass="21379">MVWDTKSNWSHDARRLLRLRRCHRQDLRLKALRAVLIKLGLMGMWRIDPKQPCLNSCNNRKTYNFQKNCKIGAEKTCLTLFLCVSSAADVIDIGKYFYRLHFLRSSCLVCKFWLRVSQPLLFETIFLRPSPALNKEVSMLLIQTNSYACPDNDAPMTAATATSYLNKFSKVQSMGPSAIVHLAGMEA</sequence>
<gene>
    <name evidence="1" type="ORF">O181_005056</name>
</gene>
<dbReference type="OrthoDB" id="2607904at2759"/>
<keyword evidence="2" id="KW-1185">Reference proteome</keyword>
<dbReference type="EMBL" id="AVOT02001015">
    <property type="protein sequence ID" value="MBW0465341.1"/>
    <property type="molecule type" value="Genomic_DNA"/>
</dbReference>
<evidence type="ECO:0000313" key="1">
    <source>
        <dbReference type="EMBL" id="MBW0465341.1"/>
    </source>
</evidence>
<dbReference type="AlphaFoldDB" id="A0A9Q3GFK3"/>
<reference evidence="1" key="1">
    <citation type="submission" date="2021-03" db="EMBL/GenBank/DDBJ databases">
        <title>Draft genome sequence of rust myrtle Austropuccinia psidii MF-1, a brazilian biotype.</title>
        <authorList>
            <person name="Quecine M.C."/>
            <person name="Pachon D.M.R."/>
            <person name="Bonatelli M.L."/>
            <person name="Correr F.H."/>
            <person name="Franceschini L.M."/>
            <person name="Leite T.F."/>
            <person name="Margarido G.R.A."/>
            <person name="Almeida C.A."/>
            <person name="Ferrarezi J.A."/>
            <person name="Labate C.A."/>
        </authorList>
    </citation>
    <scope>NUCLEOTIDE SEQUENCE</scope>
    <source>
        <strain evidence="1">MF-1</strain>
    </source>
</reference>
<organism evidence="1 2">
    <name type="scientific">Austropuccinia psidii MF-1</name>
    <dbReference type="NCBI Taxonomy" id="1389203"/>
    <lineage>
        <taxon>Eukaryota</taxon>
        <taxon>Fungi</taxon>
        <taxon>Dikarya</taxon>
        <taxon>Basidiomycota</taxon>
        <taxon>Pucciniomycotina</taxon>
        <taxon>Pucciniomycetes</taxon>
        <taxon>Pucciniales</taxon>
        <taxon>Sphaerophragmiaceae</taxon>
        <taxon>Austropuccinia</taxon>
    </lineage>
</organism>